<proteinExistence type="predicted"/>
<dbReference type="Proteomes" id="UP000464669">
    <property type="component" value="Segment"/>
</dbReference>
<gene>
    <name evidence="1" type="ORF">N1M2_153</name>
</gene>
<accession>A0A6B7ZEW7</accession>
<organism evidence="1 2">
    <name type="scientific">Klebsiella phage N1M2</name>
    <dbReference type="NCBI Taxonomy" id="2664939"/>
    <lineage>
        <taxon>Viruses</taxon>
        <taxon>Duplodnaviria</taxon>
        <taxon>Heunggongvirae</taxon>
        <taxon>Uroviricota</taxon>
        <taxon>Caudoviricetes</taxon>
        <taxon>Chimalliviridae</taxon>
        <taxon>Nimduovirus</taxon>
        <taxon>Nimduovirus N1M2</taxon>
    </lineage>
</organism>
<protein>
    <submittedName>
        <fullName evidence="1">Uncharacterized protein</fullName>
    </submittedName>
</protein>
<sequence length="209" mass="24072">MASKKPRNKKFNPLRTRTKHIQNVLNNAINKFYMIGDMNHDPMSFHVSDIKMQLKGGDLGIALSELTKFFYGEKRHWAIGIYHFFKIDDKLEVVPTIVKLDEVDLREVAEVVDVNVKLAKEAILDPEEGFTEENHIFYGYYINYGNNLSWDAMEADIIKAFMKVNQDFENIKPEICECTAEKVLQAIAGEKFSVADSNRLKTSMVEETK</sequence>
<name>A0A6B7ZEW7_9CAUD</name>
<evidence type="ECO:0000313" key="2">
    <source>
        <dbReference type="Proteomes" id="UP000464669"/>
    </source>
</evidence>
<evidence type="ECO:0000313" key="1">
    <source>
        <dbReference type="EMBL" id="QGH72016.1"/>
    </source>
</evidence>
<reference evidence="1 2" key="1">
    <citation type="submission" date="2019-11" db="EMBL/GenBank/DDBJ databases">
        <authorList>
            <person name="Lewis R."/>
            <person name="Clooney A.G."/>
            <person name="Stockdale S.R."/>
            <person name="Buttimer C."/>
            <person name="Draper L.A."/>
            <person name="Ross R.P."/>
            <person name="Hill C."/>
        </authorList>
    </citation>
    <scope>NUCLEOTIDE SEQUENCE [LARGE SCALE GENOMIC DNA]</scope>
</reference>
<keyword evidence="2" id="KW-1185">Reference proteome</keyword>
<dbReference type="EMBL" id="MN642089">
    <property type="protein sequence ID" value="QGH72016.1"/>
    <property type="molecule type" value="Genomic_DNA"/>
</dbReference>